<sequence>MRGVVTRKDDQAIGGPAIHGCASGGLTSATFNICQQQVEREVLSDVTNKRSRSTGALCRTASTQEENEEDDGPRRPKRATKLSSRLEPYETQGPALDDGSSMNWSSSLNASRNE</sequence>
<name>A0ABQ7G067_DUNSA</name>
<protein>
    <recommendedName>
        <fullName evidence="4">Encoded protein</fullName>
    </recommendedName>
</protein>
<evidence type="ECO:0000313" key="3">
    <source>
        <dbReference type="Proteomes" id="UP000815325"/>
    </source>
</evidence>
<keyword evidence="3" id="KW-1185">Reference proteome</keyword>
<dbReference type="EMBL" id="MU070383">
    <property type="protein sequence ID" value="KAF5827992.1"/>
    <property type="molecule type" value="Genomic_DNA"/>
</dbReference>
<feature type="compositionally biased region" description="Low complexity" evidence="1">
    <location>
        <begin position="100"/>
        <end position="114"/>
    </location>
</feature>
<gene>
    <name evidence="2" type="ORF">DUNSADRAFT_18388</name>
</gene>
<reference evidence="2" key="1">
    <citation type="submission" date="2017-08" db="EMBL/GenBank/DDBJ databases">
        <authorList>
            <person name="Polle J.E."/>
            <person name="Barry K."/>
            <person name="Cushman J."/>
            <person name="Schmutz J."/>
            <person name="Tran D."/>
            <person name="Hathwaick L.T."/>
            <person name="Yim W.C."/>
            <person name="Jenkins J."/>
            <person name="Mckie-Krisberg Z.M."/>
            <person name="Prochnik S."/>
            <person name="Lindquist E."/>
            <person name="Dockter R.B."/>
            <person name="Adam C."/>
            <person name="Molina H."/>
            <person name="Bunkerborg J."/>
            <person name="Jin E."/>
            <person name="Buchheim M."/>
            <person name="Magnuson J."/>
        </authorList>
    </citation>
    <scope>NUCLEOTIDE SEQUENCE</scope>
    <source>
        <strain evidence="2">CCAP 19/18</strain>
    </source>
</reference>
<comment type="caution">
    <text evidence="2">The sequence shown here is derived from an EMBL/GenBank/DDBJ whole genome shotgun (WGS) entry which is preliminary data.</text>
</comment>
<accession>A0ABQ7G067</accession>
<evidence type="ECO:0000313" key="2">
    <source>
        <dbReference type="EMBL" id="KAF5827992.1"/>
    </source>
</evidence>
<organism evidence="2 3">
    <name type="scientific">Dunaliella salina</name>
    <name type="common">Green alga</name>
    <name type="synonym">Protococcus salinus</name>
    <dbReference type="NCBI Taxonomy" id="3046"/>
    <lineage>
        <taxon>Eukaryota</taxon>
        <taxon>Viridiplantae</taxon>
        <taxon>Chlorophyta</taxon>
        <taxon>core chlorophytes</taxon>
        <taxon>Chlorophyceae</taxon>
        <taxon>CS clade</taxon>
        <taxon>Chlamydomonadales</taxon>
        <taxon>Dunaliellaceae</taxon>
        <taxon>Dunaliella</taxon>
    </lineage>
</organism>
<evidence type="ECO:0008006" key="4">
    <source>
        <dbReference type="Google" id="ProtNLM"/>
    </source>
</evidence>
<dbReference type="Proteomes" id="UP000815325">
    <property type="component" value="Unassembled WGS sequence"/>
</dbReference>
<proteinExistence type="predicted"/>
<evidence type="ECO:0000256" key="1">
    <source>
        <dbReference type="SAM" id="MobiDB-lite"/>
    </source>
</evidence>
<feature type="region of interest" description="Disordered" evidence="1">
    <location>
        <begin position="42"/>
        <end position="114"/>
    </location>
</feature>